<evidence type="ECO:0000313" key="4">
    <source>
        <dbReference type="Proteomes" id="UP000030765"/>
    </source>
</evidence>
<dbReference type="Proteomes" id="UP000030765">
    <property type="component" value="Unassembled WGS sequence"/>
</dbReference>
<sequence>MDVHPEVAGHSQNNSSNDEEEPEETARMARNRHLSLGSERNMCVAILPRGRVLLRSRLYTVCGR</sequence>
<dbReference type="VEuPathDB" id="VectorBase:ASIC012162"/>
<evidence type="ECO:0000256" key="1">
    <source>
        <dbReference type="SAM" id="MobiDB-lite"/>
    </source>
</evidence>
<proteinExistence type="predicted"/>
<dbReference type="EMBL" id="ATLV01019477">
    <property type="status" value="NOT_ANNOTATED_CDS"/>
    <property type="molecule type" value="Genomic_DNA"/>
</dbReference>
<keyword evidence="4" id="KW-1185">Reference proteome</keyword>
<reference evidence="2 4" key="1">
    <citation type="journal article" date="2014" name="BMC Genomics">
        <title>Genome sequence of Anopheles sinensis provides insight into genetics basis of mosquito competence for malaria parasites.</title>
        <authorList>
            <person name="Zhou D."/>
            <person name="Zhang D."/>
            <person name="Ding G."/>
            <person name="Shi L."/>
            <person name="Hou Q."/>
            <person name="Ye Y."/>
            <person name="Xu Y."/>
            <person name="Zhou H."/>
            <person name="Xiong C."/>
            <person name="Li S."/>
            <person name="Yu J."/>
            <person name="Hong S."/>
            <person name="Yu X."/>
            <person name="Zou P."/>
            <person name="Chen C."/>
            <person name="Chang X."/>
            <person name="Wang W."/>
            <person name="Lv Y."/>
            <person name="Sun Y."/>
            <person name="Ma L."/>
            <person name="Shen B."/>
            <person name="Zhu C."/>
        </authorList>
    </citation>
    <scope>NUCLEOTIDE SEQUENCE [LARGE SCALE GENOMIC DNA]</scope>
</reference>
<dbReference type="EnsemblMetazoa" id="ASIC012162-RA">
    <property type="protein sequence ID" value="ASIC012162-PA"/>
    <property type="gene ID" value="ASIC012162"/>
</dbReference>
<feature type="region of interest" description="Disordered" evidence="1">
    <location>
        <begin position="1"/>
        <end position="29"/>
    </location>
</feature>
<evidence type="ECO:0000313" key="2">
    <source>
        <dbReference type="EMBL" id="KFB44278.1"/>
    </source>
</evidence>
<organism evidence="2">
    <name type="scientific">Anopheles sinensis</name>
    <name type="common">Mosquito</name>
    <dbReference type="NCBI Taxonomy" id="74873"/>
    <lineage>
        <taxon>Eukaryota</taxon>
        <taxon>Metazoa</taxon>
        <taxon>Ecdysozoa</taxon>
        <taxon>Arthropoda</taxon>
        <taxon>Hexapoda</taxon>
        <taxon>Insecta</taxon>
        <taxon>Pterygota</taxon>
        <taxon>Neoptera</taxon>
        <taxon>Endopterygota</taxon>
        <taxon>Diptera</taxon>
        <taxon>Nematocera</taxon>
        <taxon>Culicoidea</taxon>
        <taxon>Culicidae</taxon>
        <taxon>Anophelinae</taxon>
        <taxon>Anopheles</taxon>
    </lineage>
</organism>
<dbReference type="AlphaFoldDB" id="A0A084W234"/>
<gene>
    <name evidence="2" type="ORF">ZHAS_00012162</name>
</gene>
<protein>
    <submittedName>
        <fullName evidence="2 3">Uncharacterized protein</fullName>
    </submittedName>
</protein>
<dbReference type="EMBL" id="KE525273">
    <property type="protein sequence ID" value="KFB44278.1"/>
    <property type="molecule type" value="Genomic_DNA"/>
</dbReference>
<evidence type="ECO:0000313" key="3">
    <source>
        <dbReference type="EnsemblMetazoa" id="ASIC012162-PA"/>
    </source>
</evidence>
<reference evidence="3" key="2">
    <citation type="submission" date="2020-05" db="UniProtKB">
        <authorList>
            <consortium name="EnsemblMetazoa"/>
        </authorList>
    </citation>
    <scope>IDENTIFICATION</scope>
</reference>
<accession>A0A084W234</accession>
<name>A0A084W234_ANOSI</name>